<proteinExistence type="predicted"/>
<name>A0ACB7J660_PLECO</name>
<sequence>MSLWILNIPANGTKNVYISQSMRLSNVAFGDVKGRERSIVEIRYATGTGREVRANIGALIPGKIEQFTVDLVLDGPKNYVFSAKGGASSIFVCGYYIDAPPDDYELEPRSPSPPPLPQAVAVRPTRSNSRALIRNGSGMSLVMDYQASASSSGTATSNRTVAAASSTKTGKRGRASESDVPNKKIKEEIADDTLDPAGDAEDEFVSAPSGMAWWNREVGKGEVAEEGSLVEVFFVLSVISPEDPKKKTNVRQSLSPKQFAFVVGTSNVIEGLNLGVKGMHRGGERHLTIPPALAFGAAGLDATAELYGDASGILPIPPNSSVYMKLKLHEVFND</sequence>
<dbReference type="EMBL" id="WQMT02000002">
    <property type="protein sequence ID" value="KAG9225544.1"/>
    <property type="molecule type" value="Genomic_DNA"/>
</dbReference>
<dbReference type="Proteomes" id="UP000824881">
    <property type="component" value="Unassembled WGS sequence"/>
</dbReference>
<comment type="caution">
    <text evidence="1">The sequence shown here is derived from an EMBL/GenBank/DDBJ whole genome shotgun (WGS) entry which is preliminary data.</text>
</comment>
<gene>
    <name evidence="1" type="ORF">CCMSSC00406_0003047</name>
</gene>
<keyword evidence="2" id="KW-1185">Reference proteome</keyword>
<accession>A0ACB7J660</accession>
<reference evidence="1 2" key="1">
    <citation type="journal article" date="2021" name="Appl. Environ. Microbiol.">
        <title>Genetic linkage and physical mapping for an oyster mushroom Pleurotus cornucopiae and QTL analysis for the trait cap color.</title>
        <authorList>
            <person name="Zhang Y."/>
            <person name="Gao W."/>
            <person name="Sonnenberg A."/>
            <person name="Chen Q."/>
            <person name="Zhang J."/>
            <person name="Huang C."/>
        </authorList>
    </citation>
    <scope>NUCLEOTIDE SEQUENCE [LARGE SCALE GENOMIC DNA]</scope>
    <source>
        <strain evidence="1">CCMSSC00406</strain>
    </source>
</reference>
<organism evidence="1 2">
    <name type="scientific">Pleurotus cornucopiae</name>
    <name type="common">Cornucopia mushroom</name>
    <dbReference type="NCBI Taxonomy" id="5321"/>
    <lineage>
        <taxon>Eukaryota</taxon>
        <taxon>Fungi</taxon>
        <taxon>Dikarya</taxon>
        <taxon>Basidiomycota</taxon>
        <taxon>Agaricomycotina</taxon>
        <taxon>Agaricomycetes</taxon>
        <taxon>Agaricomycetidae</taxon>
        <taxon>Agaricales</taxon>
        <taxon>Pleurotineae</taxon>
        <taxon>Pleurotaceae</taxon>
        <taxon>Pleurotus</taxon>
    </lineage>
</organism>
<evidence type="ECO:0000313" key="1">
    <source>
        <dbReference type="EMBL" id="KAG9225544.1"/>
    </source>
</evidence>
<protein>
    <submittedName>
        <fullName evidence="1">Uncharacterized protein</fullName>
    </submittedName>
</protein>
<evidence type="ECO:0000313" key="2">
    <source>
        <dbReference type="Proteomes" id="UP000824881"/>
    </source>
</evidence>